<keyword evidence="3" id="KW-1185">Reference proteome</keyword>
<evidence type="ECO:0000256" key="1">
    <source>
        <dbReference type="SAM" id="SignalP"/>
    </source>
</evidence>
<dbReference type="RefSeq" id="WP_073121552.1">
    <property type="nucleotide sequence ID" value="NZ_FRAA01000002.1"/>
</dbReference>
<evidence type="ECO:0000313" key="2">
    <source>
        <dbReference type="EMBL" id="SHK01538.1"/>
    </source>
</evidence>
<organism evidence="2 3">
    <name type="scientific">Reichenbachiella agariperforans</name>
    <dbReference type="NCBI Taxonomy" id="156994"/>
    <lineage>
        <taxon>Bacteria</taxon>
        <taxon>Pseudomonadati</taxon>
        <taxon>Bacteroidota</taxon>
        <taxon>Cytophagia</taxon>
        <taxon>Cytophagales</taxon>
        <taxon>Reichenbachiellaceae</taxon>
        <taxon>Reichenbachiella</taxon>
    </lineage>
</organism>
<evidence type="ECO:0008006" key="4">
    <source>
        <dbReference type="Google" id="ProtNLM"/>
    </source>
</evidence>
<dbReference type="Proteomes" id="UP000184474">
    <property type="component" value="Unassembled WGS sequence"/>
</dbReference>
<dbReference type="AlphaFoldDB" id="A0A1M6P0U2"/>
<evidence type="ECO:0000313" key="3">
    <source>
        <dbReference type="Proteomes" id="UP000184474"/>
    </source>
</evidence>
<dbReference type="EMBL" id="FRAA01000002">
    <property type="protein sequence ID" value="SHK01538.1"/>
    <property type="molecule type" value="Genomic_DNA"/>
</dbReference>
<dbReference type="PROSITE" id="PS51257">
    <property type="entry name" value="PROKAR_LIPOPROTEIN"/>
    <property type="match status" value="1"/>
</dbReference>
<reference evidence="3" key="1">
    <citation type="submission" date="2016-11" db="EMBL/GenBank/DDBJ databases">
        <authorList>
            <person name="Varghese N."/>
            <person name="Submissions S."/>
        </authorList>
    </citation>
    <scope>NUCLEOTIDE SEQUENCE [LARGE SCALE GENOMIC DNA]</scope>
    <source>
        <strain evidence="3">DSM 26134</strain>
    </source>
</reference>
<sequence>MKPIFYLPLFLLTLFSCRPAQKSDQSTFQEVVKQHLGDDFQTFPNQDETYILVFSEEDREGLLMTTFLVWDKESEAILYQRTVKDGYVKWLNADEIVYKDTPGIIEASNPNFTYKYDLKKKVKTTYNPNNNE</sequence>
<proteinExistence type="predicted"/>
<keyword evidence="1" id="KW-0732">Signal</keyword>
<protein>
    <recommendedName>
        <fullName evidence="4">Lipoprotein</fullName>
    </recommendedName>
</protein>
<dbReference type="STRING" id="156994.SAMN04488028_102498"/>
<gene>
    <name evidence="2" type="ORF">SAMN04488028_102498</name>
</gene>
<name>A0A1M6P0U2_REIAG</name>
<feature type="chain" id="PRO_5013178204" description="Lipoprotein" evidence="1">
    <location>
        <begin position="23"/>
        <end position="132"/>
    </location>
</feature>
<accession>A0A1M6P0U2</accession>
<feature type="signal peptide" evidence="1">
    <location>
        <begin position="1"/>
        <end position="22"/>
    </location>
</feature>